<accession>A0AAW0R5S2</accession>
<protein>
    <submittedName>
        <fullName evidence="2">Uncharacterized protein</fullName>
    </submittedName>
</protein>
<feature type="chain" id="PRO_5043553171" evidence="1">
    <location>
        <begin position="19"/>
        <end position="509"/>
    </location>
</feature>
<dbReference type="Proteomes" id="UP001392437">
    <property type="component" value="Unassembled WGS sequence"/>
</dbReference>
<name>A0AAW0R5S2_9PEZI</name>
<proteinExistence type="predicted"/>
<comment type="caution">
    <text evidence="2">The sequence shown here is derived from an EMBL/GenBank/DDBJ whole genome shotgun (WGS) entry which is preliminary data.</text>
</comment>
<keyword evidence="1" id="KW-0732">Signal</keyword>
<dbReference type="EMBL" id="JAQQWP010000002">
    <property type="protein sequence ID" value="KAK8129143.1"/>
    <property type="molecule type" value="Genomic_DNA"/>
</dbReference>
<gene>
    <name evidence="2" type="ORF">PG999_001523</name>
</gene>
<reference evidence="2 3" key="1">
    <citation type="submission" date="2023-01" db="EMBL/GenBank/DDBJ databases">
        <title>Analysis of 21 Apiospora genomes using comparative genomics revels a genus with tremendous synthesis potential of carbohydrate active enzymes and secondary metabolites.</title>
        <authorList>
            <person name="Sorensen T."/>
        </authorList>
    </citation>
    <scope>NUCLEOTIDE SEQUENCE [LARGE SCALE GENOMIC DNA]</scope>
    <source>
        <strain evidence="2 3">CBS 117206</strain>
    </source>
</reference>
<sequence length="509" mass="58258">MAALPSLWNLAFFALAVALWANTWREHWANYVTPMDYVRCAELHNRILEIGWARPGKQLTIGDGSDGSDPTAAHVLQKHPSWFQHWGKRAEAMRPRLSPDLTAFLQRAWVAGEDHSFFFYVNDITSPSAMWAHEENMVTDPDDVDRYLTLYSSNLHASHPDGLVFDQKKNLAIMQMDLYDWSTTHNGRQKWHPLEVVLGQWLDMIEMGKVQTVAEGVSTRLESHDPWTEVGYSKRQLEETLEVWEQLLHAIEARIPGHMPSEKIETLIDDSMVYLEEAGVLSGFVPEFLTKARRPAFRRIAPGISLPDVESITRHQPFRHVELEFPYVRPEHSGKPTVQFPVLLFASSEGLAYSAPRATGYYGFDRTAPFPMPWDQVRSYPAGLYFTMTDQLGPGFEDGVKLVLPFGVGGRGWARTADGAKFGENLDDTYHSDAEIDGQDRYDSLFQLGYNPFVPRHEVRLVQVLRAWVKLVKSGEWKIGPDGVLDGMEKWRDADTRWHWKKYVVPMSW</sequence>
<dbReference type="AlphaFoldDB" id="A0AAW0R5S2"/>
<feature type="signal peptide" evidence="1">
    <location>
        <begin position="1"/>
        <end position="18"/>
    </location>
</feature>
<keyword evidence="3" id="KW-1185">Reference proteome</keyword>
<evidence type="ECO:0000256" key="1">
    <source>
        <dbReference type="SAM" id="SignalP"/>
    </source>
</evidence>
<evidence type="ECO:0000313" key="2">
    <source>
        <dbReference type="EMBL" id="KAK8129143.1"/>
    </source>
</evidence>
<evidence type="ECO:0000313" key="3">
    <source>
        <dbReference type="Proteomes" id="UP001392437"/>
    </source>
</evidence>
<organism evidence="2 3">
    <name type="scientific">Apiospora kogelbergensis</name>
    <dbReference type="NCBI Taxonomy" id="1337665"/>
    <lineage>
        <taxon>Eukaryota</taxon>
        <taxon>Fungi</taxon>
        <taxon>Dikarya</taxon>
        <taxon>Ascomycota</taxon>
        <taxon>Pezizomycotina</taxon>
        <taxon>Sordariomycetes</taxon>
        <taxon>Xylariomycetidae</taxon>
        <taxon>Amphisphaeriales</taxon>
        <taxon>Apiosporaceae</taxon>
        <taxon>Apiospora</taxon>
    </lineage>
</organism>